<dbReference type="KEGG" id="saci:Sinac_0104"/>
<sequence length="139" mass="14763">MSRATIDADFSEVGPPKPSGSSRARWFILGGLLIPFTVLSYLAVSSGSRNNVSDRPVILTALATITGPFVGAIARHGQNCCLSFSLTLAAMSGPILALGLLAQLVPLKRGLQLVRLVLWTLGWFVWLSAGQVSFLHALC</sequence>
<dbReference type="OrthoDB" id="286353at2"/>
<feature type="transmembrane region" description="Helical" evidence="2">
    <location>
        <begin position="81"/>
        <end position="104"/>
    </location>
</feature>
<proteinExistence type="predicted"/>
<organism evidence="3 4">
    <name type="scientific">Singulisphaera acidiphila (strain ATCC BAA-1392 / DSM 18658 / VKM B-2454 / MOB10)</name>
    <dbReference type="NCBI Taxonomy" id="886293"/>
    <lineage>
        <taxon>Bacteria</taxon>
        <taxon>Pseudomonadati</taxon>
        <taxon>Planctomycetota</taxon>
        <taxon>Planctomycetia</taxon>
        <taxon>Isosphaerales</taxon>
        <taxon>Isosphaeraceae</taxon>
        <taxon>Singulisphaera</taxon>
    </lineage>
</organism>
<evidence type="ECO:0000313" key="4">
    <source>
        <dbReference type="Proteomes" id="UP000010798"/>
    </source>
</evidence>
<feature type="region of interest" description="Disordered" evidence="1">
    <location>
        <begin position="1"/>
        <end position="21"/>
    </location>
</feature>
<keyword evidence="4" id="KW-1185">Reference proteome</keyword>
<feature type="transmembrane region" description="Helical" evidence="2">
    <location>
        <begin position="56"/>
        <end position="74"/>
    </location>
</feature>
<dbReference type="HOGENOM" id="CLU_1843770_0_0_0"/>
<dbReference type="EMBL" id="CP003364">
    <property type="protein sequence ID" value="AGA24565.1"/>
    <property type="molecule type" value="Genomic_DNA"/>
</dbReference>
<evidence type="ECO:0000256" key="1">
    <source>
        <dbReference type="SAM" id="MobiDB-lite"/>
    </source>
</evidence>
<dbReference type="Proteomes" id="UP000010798">
    <property type="component" value="Chromosome"/>
</dbReference>
<feature type="transmembrane region" description="Helical" evidence="2">
    <location>
        <begin position="116"/>
        <end position="138"/>
    </location>
</feature>
<feature type="transmembrane region" description="Helical" evidence="2">
    <location>
        <begin position="26"/>
        <end position="44"/>
    </location>
</feature>
<name>L0D6S1_SINAD</name>
<dbReference type="AlphaFoldDB" id="L0D6S1"/>
<protein>
    <submittedName>
        <fullName evidence="3">Uncharacterized protein</fullName>
    </submittedName>
</protein>
<gene>
    <name evidence="3" type="ordered locus">Sinac_0104</name>
</gene>
<keyword evidence="2" id="KW-0472">Membrane</keyword>
<evidence type="ECO:0000256" key="2">
    <source>
        <dbReference type="SAM" id="Phobius"/>
    </source>
</evidence>
<keyword evidence="2" id="KW-1133">Transmembrane helix</keyword>
<accession>L0D6S1</accession>
<evidence type="ECO:0000313" key="3">
    <source>
        <dbReference type="EMBL" id="AGA24565.1"/>
    </source>
</evidence>
<keyword evidence="2" id="KW-0812">Transmembrane</keyword>
<dbReference type="RefSeq" id="WP_015243750.1">
    <property type="nucleotide sequence ID" value="NC_019892.1"/>
</dbReference>
<reference evidence="3 4" key="1">
    <citation type="submission" date="2012-02" db="EMBL/GenBank/DDBJ databases">
        <title>Complete sequence of chromosome of Singulisphaera acidiphila DSM 18658.</title>
        <authorList>
            <consortium name="US DOE Joint Genome Institute (JGI-PGF)"/>
            <person name="Lucas S."/>
            <person name="Copeland A."/>
            <person name="Lapidus A."/>
            <person name="Glavina del Rio T."/>
            <person name="Dalin E."/>
            <person name="Tice H."/>
            <person name="Bruce D."/>
            <person name="Goodwin L."/>
            <person name="Pitluck S."/>
            <person name="Peters L."/>
            <person name="Ovchinnikova G."/>
            <person name="Chertkov O."/>
            <person name="Kyrpides N."/>
            <person name="Mavromatis K."/>
            <person name="Ivanova N."/>
            <person name="Brettin T."/>
            <person name="Detter J.C."/>
            <person name="Han C."/>
            <person name="Larimer F."/>
            <person name="Land M."/>
            <person name="Hauser L."/>
            <person name="Markowitz V."/>
            <person name="Cheng J.-F."/>
            <person name="Hugenholtz P."/>
            <person name="Woyke T."/>
            <person name="Wu D."/>
            <person name="Tindall B."/>
            <person name="Pomrenke H."/>
            <person name="Brambilla E."/>
            <person name="Klenk H.-P."/>
            <person name="Eisen J.A."/>
        </authorList>
    </citation>
    <scope>NUCLEOTIDE SEQUENCE [LARGE SCALE GENOMIC DNA]</scope>
    <source>
        <strain evidence="4">ATCC BAA-1392 / DSM 18658 / VKM B-2454 / MOB10</strain>
    </source>
</reference>